<dbReference type="GO" id="GO:0005737">
    <property type="term" value="C:cytoplasm"/>
    <property type="evidence" value="ECO:0007669"/>
    <property type="project" value="TreeGrafter"/>
</dbReference>
<evidence type="ECO:0000256" key="10">
    <source>
        <dbReference type="ARBA" id="ARBA00048367"/>
    </source>
</evidence>
<proteinExistence type="inferred from homology"/>
<evidence type="ECO:0000256" key="7">
    <source>
        <dbReference type="ARBA" id="ARBA00022777"/>
    </source>
</evidence>
<keyword evidence="4" id="KW-0597">Phosphoprotein</keyword>
<dbReference type="GO" id="GO:0010468">
    <property type="term" value="P:regulation of gene expression"/>
    <property type="evidence" value="ECO:0007669"/>
    <property type="project" value="TreeGrafter"/>
</dbReference>
<dbReference type="SUPFAM" id="SSF56112">
    <property type="entry name" value="Protein kinase-like (PK-like)"/>
    <property type="match status" value="1"/>
</dbReference>
<dbReference type="GO" id="GO:0000307">
    <property type="term" value="C:cyclin-dependent protein kinase holoenzyme complex"/>
    <property type="evidence" value="ECO:0007669"/>
    <property type="project" value="TreeGrafter"/>
</dbReference>
<keyword evidence="5" id="KW-0808">Transferase</keyword>
<evidence type="ECO:0000256" key="4">
    <source>
        <dbReference type="ARBA" id="ARBA00022553"/>
    </source>
</evidence>
<dbReference type="EC" id="2.7.11.22" evidence="2"/>
<evidence type="ECO:0000256" key="3">
    <source>
        <dbReference type="ARBA" id="ARBA00022527"/>
    </source>
</evidence>
<evidence type="ECO:0000256" key="2">
    <source>
        <dbReference type="ARBA" id="ARBA00012425"/>
    </source>
</evidence>
<dbReference type="GO" id="GO:0051445">
    <property type="term" value="P:regulation of meiotic cell cycle"/>
    <property type="evidence" value="ECO:0007669"/>
    <property type="project" value="TreeGrafter"/>
</dbReference>
<dbReference type="GO" id="GO:0004693">
    <property type="term" value="F:cyclin-dependent protein serine/threonine kinase activity"/>
    <property type="evidence" value="ECO:0007669"/>
    <property type="project" value="UniProtKB-EC"/>
</dbReference>
<keyword evidence="7 11" id="KW-0418">Kinase</keyword>
<comment type="catalytic activity">
    <reaction evidence="9">
        <text>L-threonyl-[protein] + ATP = O-phospho-L-threonyl-[protein] + ADP + H(+)</text>
        <dbReference type="Rhea" id="RHEA:46608"/>
        <dbReference type="Rhea" id="RHEA-COMP:11060"/>
        <dbReference type="Rhea" id="RHEA-COMP:11605"/>
        <dbReference type="ChEBI" id="CHEBI:15378"/>
        <dbReference type="ChEBI" id="CHEBI:30013"/>
        <dbReference type="ChEBI" id="CHEBI:30616"/>
        <dbReference type="ChEBI" id="CHEBI:61977"/>
        <dbReference type="ChEBI" id="CHEBI:456216"/>
        <dbReference type="EC" id="2.7.11.22"/>
    </reaction>
</comment>
<dbReference type="GO" id="GO:0005524">
    <property type="term" value="F:ATP binding"/>
    <property type="evidence" value="ECO:0007669"/>
    <property type="project" value="UniProtKB-KW"/>
</dbReference>
<dbReference type="PANTHER" id="PTHR24056">
    <property type="entry name" value="CELL DIVISION PROTEIN KINASE"/>
    <property type="match status" value="1"/>
</dbReference>
<comment type="similarity">
    <text evidence="1">Belongs to the protein kinase superfamily. CMGC Ser/Thr protein kinase family. CDC2/CDKX subfamily.</text>
</comment>
<dbReference type="PANTHER" id="PTHR24056:SF548">
    <property type="entry name" value="CYCLIN-DEPENDENT KINASE A-1"/>
    <property type="match status" value="1"/>
</dbReference>
<evidence type="ECO:0000256" key="6">
    <source>
        <dbReference type="ARBA" id="ARBA00022741"/>
    </source>
</evidence>
<dbReference type="GO" id="GO:0007165">
    <property type="term" value="P:signal transduction"/>
    <property type="evidence" value="ECO:0007669"/>
    <property type="project" value="TreeGrafter"/>
</dbReference>
<protein>
    <recommendedName>
        <fullName evidence="2">cyclin-dependent kinase</fullName>
        <ecNumber evidence="2">2.7.11.22</ecNumber>
    </recommendedName>
</protein>
<keyword evidence="6" id="KW-0547">Nucleotide-binding</keyword>
<dbReference type="GO" id="GO:0005634">
    <property type="term" value="C:nucleus"/>
    <property type="evidence" value="ECO:0007669"/>
    <property type="project" value="TreeGrafter"/>
</dbReference>
<reference evidence="11 12" key="1">
    <citation type="journal article" date="2017" name="Mol. Biol. Evol.">
        <title>The 4-celled Tetrabaena socialis nuclear genome reveals the essential components for genetic control of cell number at the origin of multicellularity in the volvocine lineage.</title>
        <authorList>
            <person name="Featherston J."/>
            <person name="Arakaki Y."/>
            <person name="Hanschen E.R."/>
            <person name="Ferris P.J."/>
            <person name="Michod R.E."/>
            <person name="Olson B.J.S.C."/>
            <person name="Nozaki H."/>
            <person name="Durand P.M."/>
        </authorList>
    </citation>
    <scope>NUCLEOTIDE SEQUENCE [LARGE SCALE GENOMIC DNA]</scope>
    <source>
        <strain evidence="11 12">NIES-571</strain>
    </source>
</reference>
<keyword evidence="12" id="KW-1185">Reference proteome</keyword>
<keyword evidence="8" id="KW-0067">ATP-binding</keyword>
<accession>A0A2J8A9K4</accession>
<organism evidence="11 12">
    <name type="scientific">Tetrabaena socialis</name>
    <dbReference type="NCBI Taxonomy" id="47790"/>
    <lineage>
        <taxon>Eukaryota</taxon>
        <taxon>Viridiplantae</taxon>
        <taxon>Chlorophyta</taxon>
        <taxon>core chlorophytes</taxon>
        <taxon>Chlorophyceae</taxon>
        <taxon>CS clade</taxon>
        <taxon>Chlamydomonadales</taxon>
        <taxon>Tetrabaenaceae</taxon>
        <taxon>Tetrabaena</taxon>
    </lineage>
</organism>
<dbReference type="OrthoDB" id="545443at2759"/>
<evidence type="ECO:0000256" key="5">
    <source>
        <dbReference type="ARBA" id="ARBA00022679"/>
    </source>
</evidence>
<dbReference type="EMBL" id="PGGS01000100">
    <property type="protein sequence ID" value="PNH09190.1"/>
    <property type="molecule type" value="Genomic_DNA"/>
</dbReference>
<name>A0A2J8A9K4_9CHLO</name>
<dbReference type="AlphaFoldDB" id="A0A2J8A9K4"/>
<dbReference type="GO" id="GO:0030332">
    <property type="term" value="F:cyclin binding"/>
    <property type="evidence" value="ECO:0007669"/>
    <property type="project" value="TreeGrafter"/>
</dbReference>
<evidence type="ECO:0000256" key="1">
    <source>
        <dbReference type="ARBA" id="ARBA00006485"/>
    </source>
</evidence>
<evidence type="ECO:0000313" key="12">
    <source>
        <dbReference type="Proteomes" id="UP000236333"/>
    </source>
</evidence>
<dbReference type="InterPro" id="IPR011009">
    <property type="entry name" value="Kinase-like_dom_sf"/>
</dbReference>
<sequence length="238" mass="26467">MGRMVPADRIALSGPQKQVLIVSAAARMSGLDTEAFDVQVQELLTLLPDLRERLLSLKPSILVELCLDTRGVAIKLIQLRELFPEANVSALVSRRPTLLTDGEWPGVVAAHAKLHSMFPEGGVCQMVTQQPLLLVEEVDELEIDTLHKIFQVLGTPDEAMWPGLADLPHWRGSPSSAFPRWRGRAWEEIAPRLDAEGRDLIRRMLTYDPAQRITAGAALRHPYFDGIEELLAHPPDLP</sequence>
<gene>
    <name evidence="11" type="ORF">TSOC_004246</name>
</gene>
<dbReference type="GO" id="GO:0010389">
    <property type="term" value="P:regulation of G2/M transition of mitotic cell cycle"/>
    <property type="evidence" value="ECO:0007669"/>
    <property type="project" value="TreeGrafter"/>
</dbReference>
<dbReference type="Proteomes" id="UP000236333">
    <property type="component" value="Unassembled WGS sequence"/>
</dbReference>
<dbReference type="InterPro" id="IPR050108">
    <property type="entry name" value="CDK"/>
</dbReference>
<evidence type="ECO:0000313" key="11">
    <source>
        <dbReference type="EMBL" id="PNH09190.1"/>
    </source>
</evidence>
<dbReference type="Gene3D" id="1.10.510.10">
    <property type="entry name" value="Transferase(Phosphotransferase) domain 1"/>
    <property type="match status" value="1"/>
</dbReference>
<evidence type="ECO:0000256" key="9">
    <source>
        <dbReference type="ARBA" id="ARBA00047811"/>
    </source>
</evidence>
<keyword evidence="3" id="KW-0723">Serine/threonine-protein kinase</keyword>
<evidence type="ECO:0000256" key="8">
    <source>
        <dbReference type="ARBA" id="ARBA00022840"/>
    </source>
</evidence>
<comment type="catalytic activity">
    <reaction evidence="10">
        <text>L-seryl-[protein] + ATP = O-phospho-L-seryl-[protein] + ADP + H(+)</text>
        <dbReference type="Rhea" id="RHEA:17989"/>
        <dbReference type="Rhea" id="RHEA-COMP:9863"/>
        <dbReference type="Rhea" id="RHEA-COMP:11604"/>
        <dbReference type="ChEBI" id="CHEBI:15378"/>
        <dbReference type="ChEBI" id="CHEBI:29999"/>
        <dbReference type="ChEBI" id="CHEBI:30616"/>
        <dbReference type="ChEBI" id="CHEBI:83421"/>
        <dbReference type="ChEBI" id="CHEBI:456216"/>
        <dbReference type="EC" id="2.7.11.22"/>
    </reaction>
</comment>
<comment type="caution">
    <text evidence="11">The sequence shown here is derived from an EMBL/GenBank/DDBJ whole genome shotgun (WGS) entry which is preliminary data.</text>
</comment>
<dbReference type="GO" id="GO:0000082">
    <property type="term" value="P:G1/S transition of mitotic cell cycle"/>
    <property type="evidence" value="ECO:0007669"/>
    <property type="project" value="TreeGrafter"/>
</dbReference>